<organism evidence="2">
    <name type="scientific">marine sediment metagenome</name>
    <dbReference type="NCBI Taxonomy" id="412755"/>
    <lineage>
        <taxon>unclassified sequences</taxon>
        <taxon>metagenomes</taxon>
        <taxon>ecological metagenomes</taxon>
    </lineage>
</organism>
<evidence type="ECO:0000256" key="1">
    <source>
        <dbReference type="ARBA" id="ARBA00022729"/>
    </source>
</evidence>
<dbReference type="InterPro" id="IPR018389">
    <property type="entry name" value="DctP_fam"/>
</dbReference>
<sequence>EYQATSVHGEGDTFFAKLLAEKTKGQIVVTLHFGGALGYKSKDHLDAVGDGAIPIADTYVGALGGIDSMFLLPSLPFLAATTDSLSPILSPGEPRALPEVHT</sequence>
<proteinExistence type="predicted"/>
<reference evidence="2" key="1">
    <citation type="journal article" date="2015" name="Nature">
        <title>Complex archaea that bridge the gap between prokaryotes and eukaryotes.</title>
        <authorList>
            <person name="Spang A."/>
            <person name="Saw J.H."/>
            <person name="Jorgensen S.L."/>
            <person name="Zaremba-Niedzwiedzka K."/>
            <person name="Martijn J."/>
            <person name="Lind A.E."/>
            <person name="van Eijk R."/>
            <person name="Schleper C."/>
            <person name="Guy L."/>
            <person name="Ettema T.J."/>
        </authorList>
    </citation>
    <scope>NUCLEOTIDE SEQUENCE</scope>
</reference>
<dbReference type="AlphaFoldDB" id="A0A0F9F862"/>
<comment type="caution">
    <text evidence="2">The sequence shown here is derived from an EMBL/GenBank/DDBJ whole genome shotgun (WGS) entry which is preliminary data.</text>
</comment>
<dbReference type="Gene3D" id="3.40.190.170">
    <property type="entry name" value="Bacterial extracellular solute-binding protein, family 7"/>
    <property type="match status" value="1"/>
</dbReference>
<evidence type="ECO:0000313" key="2">
    <source>
        <dbReference type="EMBL" id="KKL82584.1"/>
    </source>
</evidence>
<gene>
    <name evidence="2" type="ORF">LCGC14_1983320</name>
</gene>
<feature type="non-terminal residue" evidence="2">
    <location>
        <position position="1"/>
    </location>
</feature>
<dbReference type="InterPro" id="IPR038404">
    <property type="entry name" value="TRAP_DctP_sf"/>
</dbReference>
<dbReference type="GO" id="GO:0055085">
    <property type="term" value="P:transmembrane transport"/>
    <property type="evidence" value="ECO:0007669"/>
    <property type="project" value="InterPro"/>
</dbReference>
<dbReference type="EMBL" id="LAZR01022237">
    <property type="protein sequence ID" value="KKL82584.1"/>
    <property type="molecule type" value="Genomic_DNA"/>
</dbReference>
<dbReference type="Pfam" id="PF03480">
    <property type="entry name" value="DctP"/>
    <property type="match status" value="1"/>
</dbReference>
<keyword evidence="1" id="KW-0732">Signal</keyword>
<accession>A0A0F9F862</accession>
<name>A0A0F9F862_9ZZZZ</name>
<protein>
    <submittedName>
        <fullName evidence="2">Uncharacterized protein</fullName>
    </submittedName>
</protein>